<protein>
    <recommendedName>
        <fullName evidence="4">Amine oxidase domain-containing protein</fullName>
    </recommendedName>
</protein>
<dbReference type="Pfam" id="PF13450">
    <property type="entry name" value="NAD_binding_8"/>
    <property type="match status" value="1"/>
</dbReference>
<dbReference type="Proteomes" id="UP000612055">
    <property type="component" value="Unassembled WGS sequence"/>
</dbReference>
<gene>
    <name evidence="2" type="ORF">HYH03_012835</name>
</gene>
<keyword evidence="3" id="KW-1185">Reference proteome</keyword>
<accession>A0A835XZY5</accession>
<evidence type="ECO:0000256" key="1">
    <source>
        <dbReference type="SAM" id="SignalP"/>
    </source>
</evidence>
<evidence type="ECO:0000313" key="2">
    <source>
        <dbReference type="EMBL" id="KAG2488674.1"/>
    </source>
</evidence>
<dbReference type="Gene3D" id="3.50.50.60">
    <property type="entry name" value="FAD/NAD(P)-binding domain"/>
    <property type="match status" value="1"/>
</dbReference>
<feature type="chain" id="PRO_5032866823" description="Amine oxidase domain-containing protein" evidence="1">
    <location>
        <begin position="22"/>
        <end position="490"/>
    </location>
</feature>
<evidence type="ECO:0008006" key="4">
    <source>
        <dbReference type="Google" id="ProtNLM"/>
    </source>
</evidence>
<dbReference type="Gene3D" id="3.30.70.1990">
    <property type="match status" value="1"/>
</dbReference>
<dbReference type="InterPro" id="IPR036188">
    <property type="entry name" value="FAD/NAD-bd_sf"/>
</dbReference>
<keyword evidence="1" id="KW-0732">Signal</keyword>
<dbReference type="PANTHER" id="PTHR42923">
    <property type="entry name" value="PROTOPORPHYRINOGEN OXIDASE"/>
    <property type="match status" value="1"/>
</dbReference>
<dbReference type="OrthoDB" id="68575at2759"/>
<dbReference type="Gene3D" id="1.10.405.20">
    <property type="match status" value="1"/>
</dbReference>
<evidence type="ECO:0000313" key="3">
    <source>
        <dbReference type="Proteomes" id="UP000612055"/>
    </source>
</evidence>
<dbReference type="EMBL" id="JAEHOE010000081">
    <property type="protein sequence ID" value="KAG2488674.1"/>
    <property type="molecule type" value="Genomic_DNA"/>
</dbReference>
<dbReference type="PANTHER" id="PTHR42923:SF26">
    <property type="entry name" value="FMN REDUCTASE LOT6, PUTATIVE (AFU_ORTHOLOGUE AFUA_7G06600)-RELATED"/>
    <property type="match status" value="1"/>
</dbReference>
<name>A0A835XZY5_9CHLO</name>
<sequence length="490" mass="52082">MARLPCLFVLAVAALAAGAYAKKYTRDVCILGGGPAGLSAAAFAKDRGLSVIVLERENVYGGNCNTEKVDAGPDKPAWLDTGVIAHANTTALQALFPADGWTLESPLVAERFAPGLLLPYPTTAQTPAYLVDWAGGNFSAPYGPLTGGSPDAFLAAFGRLLDLVKTIPWLNRGRYPDPVPPELLRPFSAIIEEHQLQPLVPTFFHPILSALGLTNYSDPEVAPAYLTLLYLKPALLLKLTTPGYGFTIKGGCIKVYDGMVAHIGAANVILRANVRRVTRPAADALGGAVSVDFSVGLSQRSHTASCQHLLVAYPQTPTSLQPLDLDAKEAKAFETFKGFYLYTLEVAVEGPLASQAYNFINADLSSPGAAGAVKEGRYPGLNRFIGSMPGFPAAGVAVALEPLSTKAMRKIVKAQLAKVPTSYITKATILKIDAHTNYFPHASTASLAGPSPNAYAQREALQGYRRTRWISNQGDVALAWQNSYAAVQAL</sequence>
<reference evidence="2" key="1">
    <citation type="journal article" date="2020" name="bioRxiv">
        <title>Comparative genomics of Chlamydomonas.</title>
        <authorList>
            <person name="Craig R.J."/>
            <person name="Hasan A.R."/>
            <person name="Ness R.W."/>
            <person name="Keightley P.D."/>
        </authorList>
    </citation>
    <scope>NUCLEOTIDE SEQUENCE</scope>
    <source>
        <strain evidence="2">CCAP 11/70</strain>
    </source>
</reference>
<comment type="caution">
    <text evidence="2">The sequence shown here is derived from an EMBL/GenBank/DDBJ whole genome shotgun (WGS) entry which is preliminary data.</text>
</comment>
<organism evidence="2 3">
    <name type="scientific">Edaphochlamys debaryana</name>
    <dbReference type="NCBI Taxonomy" id="47281"/>
    <lineage>
        <taxon>Eukaryota</taxon>
        <taxon>Viridiplantae</taxon>
        <taxon>Chlorophyta</taxon>
        <taxon>core chlorophytes</taxon>
        <taxon>Chlorophyceae</taxon>
        <taxon>CS clade</taxon>
        <taxon>Chlamydomonadales</taxon>
        <taxon>Chlamydomonadales incertae sedis</taxon>
        <taxon>Edaphochlamys</taxon>
    </lineage>
</organism>
<feature type="signal peptide" evidence="1">
    <location>
        <begin position="1"/>
        <end position="21"/>
    </location>
</feature>
<dbReference type="SUPFAM" id="SSF51905">
    <property type="entry name" value="FAD/NAD(P)-binding domain"/>
    <property type="match status" value="1"/>
</dbReference>
<dbReference type="InterPro" id="IPR050464">
    <property type="entry name" value="Zeta_carotene_desat/Oxidored"/>
</dbReference>
<dbReference type="GO" id="GO:0016491">
    <property type="term" value="F:oxidoreductase activity"/>
    <property type="evidence" value="ECO:0007669"/>
    <property type="project" value="TreeGrafter"/>
</dbReference>
<proteinExistence type="predicted"/>
<dbReference type="AlphaFoldDB" id="A0A835XZY5"/>